<sequence length="105" mass="11392">MTTGVVDLEVGKGHERHNHPDCDEIIYVTQGQGEQFIEFGDGKVDTRNVKSGDLIFIPADLYHGTLNTGEGVMQLLVVYQSAGPEALLKTLPECEIIPANPTIKG</sequence>
<dbReference type="InterPro" id="IPR011051">
    <property type="entry name" value="RmlC_Cupin_sf"/>
</dbReference>
<dbReference type="InterPro" id="IPR013096">
    <property type="entry name" value="Cupin_2"/>
</dbReference>
<reference evidence="3" key="1">
    <citation type="submission" date="2020-03" db="EMBL/GenBank/DDBJ databases">
        <title>Draft sequencing of Paenibacilllus sp. S3N08.</title>
        <authorList>
            <person name="Kim D.-U."/>
        </authorList>
    </citation>
    <scope>NUCLEOTIDE SEQUENCE</scope>
    <source>
        <strain evidence="3">S3N08</strain>
    </source>
</reference>
<name>A0ABX0JI49_9BACL</name>
<evidence type="ECO:0000256" key="1">
    <source>
        <dbReference type="ARBA" id="ARBA00022723"/>
    </source>
</evidence>
<dbReference type="SUPFAM" id="SSF51182">
    <property type="entry name" value="RmlC-like cupins"/>
    <property type="match status" value="1"/>
</dbReference>
<dbReference type="Pfam" id="PF07883">
    <property type="entry name" value="Cupin_2"/>
    <property type="match status" value="1"/>
</dbReference>
<evidence type="ECO:0000313" key="4">
    <source>
        <dbReference type="Proteomes" id="UP001165962"/>
    </source>
</evidence>
<keyword evidence="4" id="KW-1185">Reference proteome</keyword>
<accession>A0ABX0JI49</accession>
<protein>
    <submittedName>
        <fullName evidence="3">Cupin domain-containing protein</fullName>
    </submittedName>
</protein>
<comment type="caution">
    <text evidence="3">The sequence shown here is derived from an EMBL/GenBank/DDBJ whole genome shotgun (WGS) entry which is preliminary data.</text>
</comment>
<keyword evidence="1" id="KW-0479">Metal-binding</keyword>
<dbReference type="InterPro" id="IPR051610">
    <property type="entry name" value="GPI/OXD"/>
</dbReference>
<proteinExistence type="predicted"/>
<dbReference type="EMBL" id="JAAOIW010000021">
    <property type="protein sequence ID" value="NHN34632.1"/>
    <property type="molecule type" value="Genomic_DNA"/>
</dbReference>
<organism evidence="3 4">
    <name type="scientific">Paenibacillus agricola</name>
    <dbReference type="NCBI Taxonomy" id="2716264"/>
    <lineage>
        <taxon>Bacteria</taxon>
        <taxon>Bacillati</taxon>
        <taxon>Bacillota</taxon>
        <taxon>Bacilli</taxon>
        <taxon>Bacillales</taxon>
        <taxon>Paenibacillaceae</taxon>
        <taxon>Paenibacillus</taxon>
    </lineage>
</organism>
<dbReference type="InterPro" id="IPR014710">
    <property type="entry name" value="RmlC-like_jellyroll"/>
</dbReference>
<dbReference type="Gene3D" id="2.60.120.10">
    <property type="entry name" value="Jelly Rolls"/>
    <property type="match status" value="1"/>
</dbReference>
<feature type="domain" description="Cupin type-2" evidence="2">
    <location>
        <begin position="5"/>
        <end position="79"/>
    </location>
</feature>
<gene>
    <name evidence="3" type="ORF">G9U52_33220</name>
</gene>
<dbReference type="Proteomes" id="UP001165962">
    <property type="component" value="Unassembled WGS sequence"/>
</dbReference>
<dbReference type="PANTHER" id="PTHR35848:SF6">
    <property type="entry name" value="CUPIN TYPE-2 DOMAIN-CONTAINING PROTEIN"/>
    <property type="match status" value="1"/>
</dbReference>
<evidence type="ECO:0000259" key="2">
    <source>
        <dbReference type="Pfam" id="PF07883"/>
    </source>
</evidence>
<dbReference type="CDD" id="cd02208">
    <property type="entry name" value="cupin_RmlC-like"/>
    <property type="match status" value="1"/>
</dbReference>
<dbReference type="PANTHER" id="PTHR35848">
    <property type="entry name" value="OXALATE-BINDING PROTEIN"/>
    <property type="match status" value="1"/>
</dbReference>
<evidence type="ECO:0000313" key="3">
    <source>
        <dbReference type="EMBL" id="NHN34632.1"/>
    </source>
</evidence>